<comment type="caution">
    <text evidence="1">The sequence shown here is derived from an EMBL/GenBank/DDBJ whole genome shotgun (WGS) entry which is preliminary data.</text>
</comment>
<reference evidence="1 2" key="1">
    <citation type="submission" date="2016-07" db="EMBL/GenBank/DDBJ databases">
        <title>Draft genome of Scalindua rubra, obtained from a brine-seawater interface in the Red Sea, sheds light on salt adaptation in anammox bacteria.</title>
        <authorList>
            <person name="Speth D.R."/>
            <person name="Lagkouvardos I."/>
            <person name="Wang Y."/>
            <person name="Qian P.-Y."/>
            <person name="Dutilh B.E."/>
            <person name="Jetten M.S."/>
        </authorList>
    </citation>
    <scope>NUCLEOTIDE SEQUENCE [LARGE SCALE GENOMIC DNA]</scope>
    <source>
        <strain evidence="1">BSI-1</strain>
    </source>
</reference>
<feature type="non-terminal residue" evidence="1">
    <location>
        <position position="1"/>
    </location>
</feature>
<proteinExistence type="predicted"/>
<sequence length="49" mass="5388">AKISTQKKQYVDKVTSDNEKVNNVVGKSLIGEPVPTHKVKNARGIKNII</sequence>
<name>A0A1E3X1Z4_9BACT</name>
<evidence type="ECO:0000313" key="1">
    <source>
        <dbReference type="EMBL" id="ODS29691.1"/>
    </source>
</evidence>
<dbReference type="Proteomes" id="UP000094056">
    <property type="component" value="Unassembled WGS sequence"/>
</dbReference>
<dbReference type="EMBL" id="MAYW01000410">
    <property type="protein sequence ID" value="ODS29691.1"/>
    <property type="molecule type" value="Genomic_DNA"/>
</dbReference>
<gene>
    <name evidence="1" type="ORF">SCARUB_05209</name>
</gene>
<organism evidence="1 2">
    <name type="scientific">Candidatus Scalindua rubra</name>
    <dbReference type="NCBI Taxonomy" id="1872076"/>
    <lineage>
        <taxon>Bacteria</taxon>
        <taxon>Pseudomonadati</taxon>
        <taxon>Planctomycetota</taxon>
        <taxon>Candidatus Brocadiia</taxon>
        <taxon>Candidatus Brocadiales</taxon>
        <taxon>Candidatus Scalinduaceae</taxon>
        <taxon>Candidatus Scalindua</taxon>
    </lineage>
</organism>
<protein>
    <submittedName>
        <fullName evidence="1">Uncharacterized protein</fullName>
    </submittedName>
</protein>
<accession>A0A1E3X1Z4</accession>
<evidence type="ECO:0000313" key="2">
    <source>
        <dbReference type="Proteomes" id="UP000094056"/>
    </source>
</evidence>
<dbReference type="AlphaFoldDB" id="A0A1E3X1Z4"/>